<dbReference type="AlphaFoldDB" id="A0AAV5W725"/>
<evidence type="ECO:0000313" key="5">
    <source>
        <dbReference type="EMBL" id="GMT26534.1"/>
    </source>
</evidence>
<name>A0AAV5W725_9BILA</name>
<organism evidence="5 6">
    <name type="scientific">Pristionchus fissidentatus</name>
    <dbReference type="NCBI Taxonomy" id="1538716"/>
    <lineage>
        <taxon>Eukaryota</taxon>
        <taxon>Metazoa</taxon>
        <taxon>Ecdysozoa</taxon>
        <taxon>Nematoda</taxon>
        <taxon>Chromadorea</taxon>
        <taxon>Rhabditida</taxon>
        <taxon>Rhabditina</taxon>
        <taxon>Diplogasteromorpha</taxon>
        <taxon>Diplogasteroidea</taxon>
        <taxon>Neodiplogasteridae</taxon>
        <taxon>Pristionchus</taxon>
    </lineage>
</organism>
<comment type="caution">
    <text evidence="5">The sequence shown here is derived from an EMBL/GenBank/DDBJ whole genome shotgun (WGS) entry which is preliminary data.</text>
</comment>
<dbReference type="PROSITE" id="PS51843">
    <property type="entry name" value="NR_LBD"/>
    <property type="match status" value="1"/>
</dbReference>
<feature type="domain" description="NR LBD" evidence="4">
    <location>
        <begin position="57"/>
        <end position="306"/>
    </location>
</feature>
<dbReference type="GO" id="GO:0003700">
    <property type="term" value="F:DNA-binding transcription factor activity"/>
    <property type="evidence" value="ECO:0007669"/>
    <property type="project" value="TreeGrafter"/>
</dbReference>
<dbReference type="PANTHER" id="PTHR46011:SF6">
    <property type="entry name" value="HIGH ZINC ACTIVATED NUCLEAR RECEPTOR PROTEIN"/>
    <property type="match status" value="1"/>
</dbReference>
<evidence type="ECO:0000256" key="2">
    <source>
        <dbReference type="ARBA" id="ARBA00023163"/>
    </source>
</evidence>
<proteinExistence type="predicted"/>
<keyword evidence="2" id="KW-0804">Transcription</keyword>
<evidence type="ECO:0000256" key="3">
    <source>
        <dbReference type="ARBA" id="ARBA00023170"/>
    </source>
</evidence>
<dbReference type="EMBL" id="BTSY01000005">
    <property type="protein sequence ID" value="GMT26534.1"/>
    <property type="molecule type" value="Genomic_DNA"/>
</dbReference>
<evidence type="ECO:0000313" key="6">
    <source>
        <dbReference type="Proteomes" id="UP001432322"/>
    </source>
</evidence>
<dbReference type="GO" id="GO:0005634">
    <property type="term" value="C:nucleus"/>
    <property type="evidence" value="ECO:0007669"/>
    <property type="project" value="TreeGrafter"/>
</dbReference>
<protein>
    <recommendedName>
        <fullName evidence="4">NR LBD domain-containing protein</fullName>
    </recommendedName>
</protein>
<keyword evidence="1" id="KW-0805">Transcription regulation</keyword>
<feature type="non-terminal residue" evidence="5">
    <location>
        <position position="1"/>
    </location>
</feature>
<evidence type="ECO:0000259" key="4">
    <source>
        <dbReference type="PROSITE" id="PS51843"/>
    </source>
</evidence>
<keyword evidence="3" id="KW-0675">Receptor</keyword>
<dbReference type="PANTHER" id="PTHR46011">
    <property type="entry name" value="NUCLEAR HORMONE RECEPTOR FAMILY MEMBER NHR-86-RELATED"/>
    <property type="match status" value="1"/>
</dbReference>
<dbReference type="InterPro" id="IPR000536">
    <property type="entry name" value="Nucl_hrmn_rcpt_lig-bd"/>
</dbReference>
<accession>A0AAV5W725</accession>
<dbReference type="SMART" id="SM00430">
    <property type="entry name" value="HOLI"/>
    <property type="match status" value="1"/>
</dbReference>
<dbReference type="Pfam" id="PF00104">
    <property type="entry name" value="Hormone_recep"/>
    <property type="match status" value="1"/>
</dbReference>
<keyword evidence="6" id="KW-1185">Reference proteome</keyword>
<reference evidence="5" key="1">
    <citation type="submission" date="2023-10" db="EMBL/GenBank/DDBJ databases">
        <title>Genome assembly of Pristionchus species.</title>
        <authorList>
            <person name="Yoshida K."/>
            <person name="Sommer R.J."/>
        </authorList>
    </citation>
    <scope>NUCLEOTIDE SEQUENCE</scope>
    <source>
        <strain evidence="5">RS5133</strain>
    </source>
</reference>
<dbReference type="InterPro" id="IPR035500">
    <property type="entry name" value="NHR-like_dom_sf"/>
</dbReference>
<dbReference type="Gene3D" id="1.10.565.10">
    <property type="entry name" value="Retinoid X Receptor"/>
    <property type="match status" value="1"/>
</dbReference>
<gene>
    <name evidence="5" type="ORF">PFISCL1PPCAC_17831</name>
</gene>
<evidence type="ECO:0000256" key="1">
    <source>
        <dbReference type="ARBA" id="ARBA00023015"/>
    </source>
</evidence>
<dbReference type="SUPFAM" id="SSF48508">
    <property type="entry name" value="Nuclear receptor ligand-binding domain"/>
    <property type="match status" value="1"/>
</dbReference>
<sequence length="306" mass="35171">CRFDRCIAAGMNYSKVNKKRSSIEFIPDVEQSSSLDVEDPIQLTFLQRIEQEYNAAVARRKEKELLWLQDCTDFKLAPHPTKKIYMSSNTIFAKLSHISIEETRIFYERTFPTIVQLSHDEQEQLFKSFFLKFAITENLYRTRRIWGDFKQYLMVSVESCMDITNANSFVEEGQGGANREALVSSFDSLHEAQTEILIPAMLRAQITSSEFYAMLALVLCEIDCTGDLSDRALAVVDAIQAEALNDLQKYYKEDMGLNDFSTRLGNLTTLIHAVRECYTIIATTARMQRTLFDYCATDDVMAQFFT</sequence>
<dbReference type="Proteomes" id="UP001432322">
    <property type="component" value="Unassembled WGS sequence"/>
</dbReference>